<comment type="caution">
    <text evidence="3">The sequence shown here is derived from an EMBL/GenBank/DDBJ whole genome shotgun (WGS) entry which is preliminary data.</text>
</comment>
<gene>
    <name evidence="3" type="ORF">Pla144_45930</name>
</gene>
<name>A0A5C6CBA7_9BACT</name>
<keyword evidence="4" id="KW-1185">Reference proteome</keyword>
<dbReference type="PANTHER" id="PTHR36120:SF1">
    <property type="entry name" value="L-FUCOSE ISOMERASE C-TERMINAL DOMAIN-CONTAINING PROTEIN"/>
    <property type="match status" value="1"/>
</dbReference>
<organism evidence="3 4">
    <name type="scientific">Bythopirellula polymerisocia</name>
    <dbReference type="NCBI Taxonomy" id="2528003"/>
    <lineage>
        <taxon>Bacteria</taxon>
        <taxon>Pseudomonadati</taxon>
        <taxon>Planctomycetota</taxon>
        <taxon>Planctomycetia</taxon>
        <taxon>Pirellulales</taxon>
        <taxon>Lacipirellulaceae</taxon>
        <taxon>Bythopirellula</taxon>
    </lineage>
</organism>
<accession>A0A5C6CBA7</accession>
<dbReference type="GO" id="GO:0016861">
    <property type="term" value="F:intramolecular oxidoreductase activity, interconverting aldoses and ketoses"/>
    <property type="evidence" value="ECO:0007669"/>
    <property type="project" value="InterPro"/>
</dbReference>
<dbReference type="GO" id="GO:0005737">
    <property type="term" value="C:cytoplasm"/>
    <property type="evidence" value="ECO:0007669"/>
    <property type="project" value="InterPro"/>
</dbReference>
<dbReference type="PANTHER" id="PTHR36120">
    <property type="entry name" value="FUCOSE ISOMERASE"/>
    <property type="match status" value="1"/>
</dbReference>
<dbReference type="EMBL" id="SJPS01000010">
    <property type="protein sequence ID" value="TWU21372.1"/>
    <property type="molecule type" value="Genomic_DNA"/>
</dbReference>
<dbReference type="AlphaFoldDB" id="A0A5C6CBA7"/>
<evidence type="ECO:0000256" key="1">
    <source>
        <dbReference type="ARBA" id="ARBA00023235"/>
    </source>
</evidence>
<proteinExistence type="predicted"/>
<evidence type="ECO:0000313" key="3">
    <source>
        <dbReference type="EMBL" id="TWU21372.1"/>
    </source>
</evidence>
<sequence length="439" mass="49098">MKARVVPLYFDPGRDENFDSQLTAIGRLFGEQVDLLEPVSLGTALPEAEAVIFPQILGQAFQQLAAFKSITLPILIVTSEFGTLAMWDWEIVEYLRSNGVQSIAPYSQQQTEQVLKALGVKRALRETKFLVFQDDPGEGQQASIFKRFYWWEEECTQRLMSKFGIEIVKRSFRELGAEAKAISNDEANEVGRQFTVPHLDLGEQGYRSAVKLYMALKRRLVEDNAFGAAGINCLNESHFSDTTPCLAWNLLYQETGLIWGCEADTMSMVTKYLLHKSLDAPILMTNLYPFLLGDAALKHERIDAFPEVDSEPENHVLVAHCGYMGVIPQSFATEWKLDKKVLAIVDDNASAIDARIPTGDVTLAKLHPLMDKLTVSEGQLKGYAQFPGSDCLNGGVIKVNDGRRLMDSVASHHYLLLVGNHIENIRLIAKVFDLELLNI</sequence>
<keyword evidence="2" id="KW-0119">Carbohydrate metabolism</keyword>
<dbReference type="InterPro" id="IPR009015">
    <property type="entry name" value="Fucose_isomerase_N/cen_sf"/>
</dbReference>
<dbReference type="GO" id="GO:0005996">
    <property type="term" value="P:monosaccharide metabolic process"/>
    <property type="evidence" value="ECO:0007669"/>
    <property type="project" value="InterPro"/>
</dbReference>
<evidence type="ECO:0008006" key="5">
    <source>
        <dbReference type="Google" id="ProtNLM"/>
    </source>
</evidence>
<reference evidence="3 4" key="1">
    <citation type="submission" date="2019-02" db="EMBL/GenBank/DDBJ databases">
        <title>Deep-cultivation of Planctomycetes and their phenomic and genomic characterization uncovers novel biology.</title>
        <authorList>
            <person name="Wiegand S."/>
            <person name="Jogler M."/>
            <person name="Boedeker C."/>
            <person name="Pinto D."/>
            <person name="Vollmers J."/>
            <person name="Rivas-Marin E."/>
            <person name="Kohn T."/>
            <person name="Peeters S.H."/>
            <person name="Heuer A."/>
            <person name="Rast P."/>
            <person name="Oberbeckmann S."/>
            <person name="Bunk B."/>
            <person name="Jeske O."/>
            <person name="Meyerdierks A."/>
            <person name="Storesund J.E."/>
            <person name="Kallscheuer N."/>
            <person name="Luecker S."/>
            <person name="Lage O.M."/>
            <person name="Pohl T."/>
            <person name="Merkel B.J."/>
            <person name="Hornburger P."/>
            <person name="Mueller R.-W."/>
            <person name="Bruemmer F."/>
            <person name="Labrenz M."/>
            <person name="Spormann A.M."/>
            <person name="Op Den Camp H."/>
            <person name="Overmann J."/>
            <person name="Amann R."/>
            <person name="Jetten M.S.M."/>
            <person name="Mascher T."/>
            <person name="Medema M.H."/>
            <person name="Devos D.P."/>
            <person name="Kaster A.-K."/>
            <person name="Ovreas L."/>
            <person name="Rohde M."/>
            <person name="Galperin M.Y."/>
            <person name="Jogler C."/>
        </authorList>
    </citation>
    <scope>NUCLEOTIDE SEQUENCE [LARGE SCALE GENOMIC DNA]</scope>
    <source>
        <strain evidence="3 4">Pla144</strain>
    </source>
</reference>
<keyword evidence="1" id="KW-0413">Isomerase</keyword>
<evidence type="ECO:0000313" key="4">
    <source>
        <dbReference type="Proteomes" id="UP000318437"/>
    </source>
</evidence>
<dbReference type="SUPFAM" id="SSF53743">
    <property type="entry name" value="FucI/AraA N-terminal and middle domains"/>
    <property type="match status" value="1"/>
</dbReference>
<evidence type="ECO:0000256" key="2">
    <source>
        <dbReference type="ARBA" id="ARBA00023277"/>
    </source>
</evidence>
<protein>
    <recommendedName>
        <fullName evidence="5">L-fucose isomerase C-terminal domain-containing protein</fullName>
    </recommendedName>
</protein>
<dbReference type="Proteomes" id="UP000318437">
    <property type="component" value="Unassembled WGS sequence"/>
</dbReference>
<dbReference type="RefSeq" id="WP_197530923.1">
    <property type="nucleotide sequence ID" value="NZ_SJPS01000010.1"/>
</dbReference>